<dbReference type="InterPro" id="IPR036028">
    <property type="entry name" value="SH3-like_dom_sf"/>
</dbReference>
<feature type="compositionally biased region" description="Polar residues" evidence="4">
    <location>
        <begin position="146"/>
        <end position="176"/>
    </location>
</feature>
<organism evidence="8 9">
    <name type="scientific">Scheffersomyces stipitis (strain ATCC 58785 / CBS 6054 / NBRC 10063 / NRRL Y-11545)</name>
    <name type="common">Yeast</name>
    <name type="synonym">Pichia stipitis</name>
    <dbReference type="NCBI Taxonomy" id="322104"/>
    <lineage>
        <taxon>Eukaryota</taxon>
        <taxon>Fungi</taxon>
        <taxon>Dikarya</taxon>
        <taxon>Ascomycota</taxon>
        <taxon>Saccharomycotina</taxon>
        <taxon>Pichiomycetes</taxon>
        <taxon>Debaryomycetaceae</taxon>
        <taxon>Scheffersomyces</taxon>
    </lineage>
</organism>
<dbReference type="CDD" id="cd09535">
    <property type="entry name" value="SAM_BOI-like_fungal"/>
    <property type="match status" value="1"/>
</dbReference>
<evidence type="ECO:0000313" key="8">
    <source>
        <dbReference type="EMBL" id="ABN68516.2"/>
    </source>
</evidence>
<dbReference type="InParanoid" id="A3M0F7"/>
<feature type="region of interest" description="Disordered" evidence="4">
    <location>
        <begin position="797"/>
        <end position="842"/>
    </location>
</feature>
<evidence type="ECO:0000256" key="1">
    <source>
        <dbReference type="ARBA" id="ARBA00022443"/>
    </source>
</evidence>
<dbReference type="InterPro" id="IPR001452">
    <property type="entry name" value="SH3_domain"/>
</dbReference>
<dbReference type="InterPro" id="IPR013761">
    <property type="entry name" value="SAM/pointed_sf"/>
</dbReference>
<dbReference type="Pfam" id="PF07647">
    <property type="entry name" value="SAM_2"/>
    <property type="match status" value="1"/>
</dbReference>
<feature type="region of interest" description="Disordered" evidence="4">
    <location>
        <begin position="255"/>
        <end position="434"/>
    </location>
</feature>
<dbReference type="STRING" id="322104.A3M0F7"/>
<dbReference type="SMART" id="SM00326">
    <property type="entry name" value="SH3"/>
    <property type="match status" value="1"/>
</dbReference>
<feature type="compositionally biased region" description="Basic and acidic residues" evidence="4">
    <location>
        <begin position="255"/>
        <end position="264"/>
    </location>
</feature>
<dbReference type="FunCoup" id="A3M0F7">
    <property type="interactions" value="226"/>
</dbReference>
<evidence type="ECO:0000256" key="2">
    <source>
        <dbReference type="ARBA" id="ARBA00022553"/>
    </source>
</evidence>
<dbReference type="KEGG" id="pic:PICST_91506"/>
<feature type="domain" description="SAM" evidence="7">
    <location>
        <begin position="189"/>
        <end position="254"/>
    </location>
</feature>
<dbReference type="Gene3D" id="2.30.30.40">
    <property type="entry name" value="SH3 Domains"/>
    <property type="match status" value="1"/>
</dbReference>
<dbReference type="InterPro" id="IPR001849">
    <property type="entry name" value="PH_domain"/>
</dbReference>
<dbReference type="GO" id="GO:0007032">
    <property type="term" value="P:endosome organization"/>
    <property type="evidence" value="ECO:0007669"/>
    <property type="project" value="TreeGrafter"/>
</dbReference>
<dbReference type="GO" id="GO:0055037">
    <property type="term" value="C:recycling endosome"/>
    <property type="evidence" value="ECO:0007669"/>
    <property type="project" value="TreeGrafter"/>
</dbReference>
<dbReference type="PROSITE" id="PS50105">
    <property type="entry name" value="SAM_DOMAIN"/>
    <property type="match status" value="1"/>
</dbReference>
<evidence type="ECO:0000256" key="4">
    <source>
        <dbReference type="SAM" id="MobiDB-lite"/>
    </source>
</evidence>
<dbReference type="GO" id="GO:0005829">
    <property type="term" value="C:cytosol"/>
    <property type="evidence" value="ECO:0007669"/>
    <property type="project" value="GOC"/>
</dbReference>
<dbReference type="FunFam" id="2.30.29.30:FF:000230">
    <property type="entry name" value="Polarized growth protein (Boi2)"/>
    <property type="match status" value="1"/>
</dbReference>
<evidence type="ECO:0000259" key="6">
    <source>
        <dbReference type="PROSITE" id="PS50003"/>
    </source>
</evidence>
<dbReference type="SMART" id="SM00454">
    <property type="entry name" value="SAM"/>
    <property type="match status" value="1"/>
</dbReference>
<dbReference type="CDD" id="cd13316">
    <property type="entry name" value="PH_Boi"/>
    <property type="match status" value="1"/>
</dbReference>
<protein>
    <submittedName>
        <fullName evidence="8">RHO protein signal transduction</fullName>
    </submittedName>
</protein>
<feature type="compositionally biased region" description="Low complexity" evidence="4">
    <location>
        <begin position="403"/>
        <end position="414"/>
    </location>
</feature>
<dbReference type="Pfam" id="PF00018">
    <property type="entry name" value="SH3_1"/>
    <property type="match status" value="1"/>
</dbReference>
<feature type="compositionally biased region" description="Polar residues" evidence="4">
    <location>
        <begin position="896"/>
        <end position="909"/>
    </location>
</feature>
<dbReference type="OrthoDB" id="73680at2759"/>
<dbReference type="Proteomes" id="UP000002258">
    <property type="component" value="Chromosome 8"/>
</dbReference>
<feature type="compositionally biased region" description="Basic and acidic residues" evidence="4">
    <location>
        <begin position="296"/>
        <end position="311"/>
    </location>
</feature>
<dbReference type="InterPro" id="IPR001660">
    <property type="entry name" value="SAM"/>
</dbReference>
<name>A3M0F7_PICST</name>
<dbReference type="PROSITE" id="PS50003">
    <property type="entry name" value="PH_DOMAIN"/>
    <property type="match status" value="1"/>
</dbReference>
<dbReference type="PROSITE" id="PS50002">
    <property type="entry name" value="SH3"/>
    <property type="match status" value="1"/>
</dbReference>
<dbReference type="GO" id="GO:0042147">
    <property type="term" value="P:retrograde transport, endosome to Golgi"/>
    <property type="evidence" value="ECO:0007669"/>
    <property type="project" value="TreeGrafter"/>
</dbReference>
<feature type="domain" description="SH3" evidence="5">
    <location>
        <begin position="3"/>
        <end position="67"/>
    </location>
</feature>
<dbReference type="PANTHER" id="PTHR22902:SF27">
    <property type="entry name" value="PLECKSTRIN HOMOLOGY DOMAIN-CONTAINING FAMILY A MEMBER 3"/>
    <property type="match status" value="1"/>
</dbReference>
<feature type="region of interest" description="Disordered" evidence="4">
    <location>
        <begin position="892"/>
        <end position="911"/>
    </location>
</feature>
<dbReference type="SUPFAM" id="SSF50044">
    <property type="entry name" value="SH3-domain"/>
    <property type="match status" value="1"/>
</dbReference>
<dbReference type="Gene3D" id="1.10.150.50">
    <property type="entry name" value="Transcription Factor, Ets-1"/>
    <property type="match status" value="1"/>
</dbReference>
<dbReference type="GO" id="GO:0001881">
    <property type="term" value="P:receptor recycling"/>
    <property type="evidence" value="ECO:0007669"/>
    <property type="project" value="TreeGrafter"/>
</dbReference>
<accession>A3M0F7</accession>
<dbReference type="GO" id="GO:0005769">
    <property type="term" value="C:early endosome"/>
    <property type="evidence" value="ECO:0007669"/>
    <property type="project" value="TreeGrafter"/>
</dbReference>
<proteinExistence type="predicted"/>
<dbReference type="PANTHER" id="PTHR22902">
    <property type="entry name" value="SESQUIPEDALIAN"/>
    <property type="match status" value="1"/>
</dbReference>
<dbReference type="RefSeq" id="XP_001386545.2">
    <property type="nucleotide sequence ID" value="XM_001386508.1"/>
</dbReference>
<dbReference type="InterPro" id="IPR045188">
    <property type="entry name" value="Boi1/Boi2-like"/>
</dbReference>
<dbReference type="GO" id="GO:0005802">
    <property type="term" value="C:trans-Golgi network"/>
    <property type="evidence" value="ECO:0007669"/>
    <property type="project" value="TreeGrafter"/>
</dbReference>
<dbReference type="CDD" id="cd11886">
    <property type="entry name" value="SH3_BOI"/>
    <property type="match status" value="1"/>
</dbReference>
<evidence type="ECO:0000259" key="5">
    <source>
        <dbReference type="PROSITE" id="PS50002"/>
    </source>
</evidence>
<feature type="compositionally biased region" description="Low complexity" evidence="4">
    <location>
        <begin position="831"/>
        <end position="842"/>
    </location>
</feature>
<dbReference type="GeneID" id="4841143"/>
<dbReference type="SUPFAM" id="SSF50729">
    <property type="entry name" value="PH domain-like"/>
    <property type="match status" value="1"/>
</dbReference>
<feature type="region of interest" description="Disordered" evidence="4">
    <location>
        <begin position="458"/>
        <end position="561"/>
    </location>
</feature>
<keyword evidence="1 3" id="KW-0728">SH3 domain</keyword>
<dbReference type="Gene3D" id="2.30.29.30">
    <property type="entry name" value="Pleckstrin-homology domain (PH domain)/Phosphotyrosine-binding domain (PTB)"/>
    <property type="match status" value="1"/>
</dbReference>
<evidence type="ECO:0000256" key="3">
    <source>
        <dbReference type="PROSITE-ProRule" id="PRU00192"/>
    </source>
</evidence>
<feature type="compositionally biased region" description="Polar residues" evidence="4">
    <location>
        <begin position="312"/>
        <end position="338"/>
    </location>
</feature>
<keyword evidence="9" id="KW-1185">Reference proteome</keyword>
<feature type="compositionally biased region" description="Polar residues" evidence="4">
    <location>
        <begin position="817"/>
        <end position="830"/>
    </location>
</feature>
<dbReference type="InterPro" id="IPR035551">
    <property type="entry name" value="Boi1/2_SH3"/>
</dbReference>
<feature type="compositionally biased region" description="Low complexity" evidence="4">
    <location>
        <begin position="859"/>
        <end position="874"/>
    </location>
</feature>
<dbReference type="InterPro" id="IPR011993">
    <property type="entry name" value="PH-like_dom_sf"/>
</dbReference>
<reference evidence="8 9" key="1">
    <citation type="journal article" date="2007" name="Nat. Biotechnol.">
        <title>Genome sequence of the lignocellulose-bioconverting and xylose-fermenting yeast Pichia stipitis.</title>
        <authorList>
            <person name="Jeffries T.W."/>
            <person name="Grigoriev I.V."/>
            <person name="Grimwood J."/>
            <person name="Laplaza J.M."/>
            <person name="Aerts A."/>
            <person name="Salamov A."/>
            <person name="Schmutz J."/>
            <person name="Lindquist E."/>
            <person name="Dehal P."/>
            <person name="Shapiro H."/>
            <person name="Jin Y.S."/>
            <person name="Passoth V."/>
            <person name="Richardson P.M."/>
        </authorList>
    </citation>
    <scope>NUCLEOTIDE SEQUENCE [LARGE SCALE GENOMIC DNA]</scope>
    <source>
        <strain evidence="9">ATCC 58785 / CBS 6054 / NBRC 10063 / NRRL Y-11545</strain>
    </source>
</reference>
<dbReference type="HOGENOM" id="CLU_003845_0_0_1"/>
<feature type="compositionally biased region" description="Polar residues" evidence="4">
    <location>
        <begin position="266"/>
        <end position="295"/>
    </location>
</feature>
<feature type="compositionally biased region" description="Polar residues" evidence="4">
    <location>
        <begin position="102"/>
        <end position="111"/>
    </location>
</feature>
<feature type="region of interest" description="Disordered" evidence="4">
    <location>
        <begin position="146"/>
        <end position="177"/>
    </location>
</feature>
<feature type="compositionally biased region" description="Low complexity" evidence="4">
    <location>
        <begin position="797"/>
        <end position="810"/>
    </location>
</feature>
<feature type="domain" description="PH" evidence="6">
    <location>
        <begin position="603"/>
        <end position="729"/>
    </location>
</feature>
<dbReference type="EMBL" id="CP000502">
    <property type="protein sequence ID" value="ABN68516.2"/>
    <property type="molecule type" value="Genomic_DNA"/>
</dbReference>
<dbReference type="OMA" id="FGDGWWE"/>
<evidence type="ECO:0000259" key="7">
    <source>
        <dbReference type="PROSITE" id="PS50105"/>
    </source>
</evidence>
<feature type="compositionally biased region" description="Polar residues" evidence="4">
    <location>
        <begin position="391"/>
        <end position="402"/>
    </location>
</feature>
<dbReference type="SUPFAM" id="SSF47769">
    <property type="entry name" value="SAM/Pointed domain"/>
    <property type="match status" value="1"/>
</dbReference>
<dbReference type="Pfam" id="PF00169">
    <property type="entry name" value="PH"/>
    <property type="match status" value="1"/>
</dbReference>
<keyword evidence="2" id="KW-0597">Phosphoprotein</keyword>
<dbReference type="AlphaFoldDB" id="A3M0F7"/>
<feature type="compositionally biased region" description="Polar residues" evidence="4">
    <location>
        <begin position="467"/>
        <end position="488"/>
    </location>
</feature>
<dbReference type="SMART" id="SM00233">
    <property type="entry name" value="PH"/>
    <property type="match status" value="1"/>
</dbReference>
<feature type="compositionally biased region" description="Basic and acidic residues" evidence="4">
    <location>
        <begin position="540"/>
        <end position="553"/>
    </location>
</feature>
<gene>
    <name evidence="8" type="primary">BOI2</name>
    <name evidence="8" type="ORF">PICST_91506</name>
</gene>
<feature type="region of interest" description="Disordered" evidence="4">
    <location>
        <begin position="859"/>
        <end position="880"/>
    </location>
</feature>
<dbReference type="eggNOG" id="ENOG502QPMX">
    <property type="taxonomic scope" value="Eukaryota"/>
</dbReference>
<sequence length="936" mass="101782">MTTTGAVYISIKQFNARLGDELSLKVGDKIEVLADDSEYNDGWYMGKNLLTNEVGLYPKTFTQILQKQNPDKSLLRSRSRRVGTPVNGSSKEGASTPPLNGGSASSTPATKISNVSDSVEKLNLNGTASTNKDTISEIDKALKELQPTSDSNEVSAASKSVPNAVSRTQKRVSSAPLTEDLDPLQASSWTPQQVSSYFAFVLGFDMDVAGKFSRHKITGPILFELDLGHLKELDIDSFGTRFEVYKEIEKLKELSSKSISDKSRQHSLASTNADPNGSTFSETSPGSENFQSTETSPKKTDFSNNSDEDRTLTNNSTRSQSKTYQQLMPSAPLSSTFRDSGFNKGHHRKRSMSMDNLAHDSSSFTSPRKAPEPPSGTASSGNHKFVDDGDSNSGLYLTRTNASNPGLSSRPSSSVYEQSVKSHKKNGSQASSIIHRRNSSVNLAANAHKRHSSLFSFLSGHDDSKANSKTPKLQSTNLYKETVSSPSDGQKDGLTSPAKLKRDSLVSTPSKPKDVSSAESPIDIDEAQLSPRKSKSISYKKSESPSIKDDQRSVSDASAVGKLKNLRTSSTQNFRSFTTSRKAKTSAFQEGIRDVTPDDAIKSANYSGWMSKRSSNTLAWRSRYFTLHGTRLSYFASLRDKKEKGLIDITAHKVIPISTDSDETEDRTDKYTALYASSTFNGSYCFKLVPPRPGFRKGLTFTQPKTHYFAVDSQEEMRGWIKALMTATIDIDDTEPVVSSCSTPTVSLTKAKELLAKAREETKLKDEELRAQGFLRDGVDDDYDLHVSSVNDFATSVDTSSVDDTTGSSGNAPKLSIDTNVNSSQKQVGKTPSTPQISSSSAQSGFASPYLLASGLLSPKSNSTASPTNSSPSNIKIDPNYFQDVHPSIADASEATPKTYSNGRIVSSRKNSRADKMLAYTSDPSGNHSFVIKQKK</sequence>
<feature type="region of interest" description="Disordered" evidence="4">
    <location>
        <begin position="68"/>
        <end position="111"/>
    </location>
</feature>
<evidence type="ECO:0000313" key="9">
    <source>
        <dbReference type="Proteomes" id="UP000002258"/>
    </source>
</evidence>